<sequence>MAALQMHETSCSACYSRAAKLASARPKCAAASRPGQVGIRKMSASKPFDDASLSLFDATKTKGVWISWDKSVGSLMTGPTVDGV</sequence>
<evidence type="ECO:0000313" key="2">
    <source>
        <dbReference type="Proteomes" id="UP000549882"/>
    </source>
</evidence>
<reference evidence="1 2" key="1">
    <citation type="submission" date="2020-08" db="EMBL/GenBank/DDBJ databases">
        <title>Genomic Encyclopedia of Type Strains, Phase IV (KMG-V): Genome sequencing to study the core and pangenomes of soil and plant-associated prokaryotes.</title>
        <authorList>
            <person name="Whitman W."/>
        </authorList>
    </citation>
    <scope>NUCLEOTIDE SEQUENCE [LARGE SCALE GENOMIC DNA]</scope>
    <source>
        <strain evidence="1 2">SEMIA 4064</strain>
    </source>
</reference>
<evidence type="ECO:0000313" key="1">
    <source>
        <dbReference type="EMBL" id="MBB5578067.1"/>
    </source>
</evidence>
<comment type="caution">
    <text evidence="1">The sequence shown here is derived from an EMBL/GenBank/DDBJ whole genome shotgun (WGS) entry which is preliminary data.</text>
</comment>
<keyword evidence="2" id="KW-1185">Reference proteome</keyword>
<gene>
    <name evidence="1" type="ORF">GGD50_006730</name>
</gene>
<proteinExistence type="predicted"/>
<organism evidence="1 2">
    <name type="scientific">Rhizobium paranaense</name>
    <dbReference type="NCBI Taxonomy" id="1650438"/>
    <lineage>
        <taxon>Bacteria</taxon>
        <taxon>Pseudomonadati</taxon>
        <taxon>Pseudomonadota</taxon>
        <taxon>Alphaproteobacteria</taxon>
        <taxon>Hyphomicrobiales</taxon>
        <taxon>Rhizobiaceae</taxon>
        <taxon>Rhizobium/Agrobacterium group</taxon>
        <taxon>Rhizobium</taxon>
    </lineage>
</organism>
<dbReference type="Proteomes" id="UP000549882">
    <property type="component" value="Unassembled WGS sequence"/>
</dbReference>
<dbReference type="AlphaFoldDB" id="A0A7W8XYT6"/>
<name>A0A7W8XYT6_9HYPH</name>
<dbReference type="EMBL" id="JACHBI010000046">
    <property type="protein sequence ID" value="MBB5578067.1"/>
    <property type="molecule type" value="Genomic_DNA"/>
</dbReference>
<accession>A0A7W8XYT6</accession>
<protein>
    <submittedName>
        <fullName evidence="1">Uncharacterized protein</fullName>
    </submittedName>
</protein>